<dbReference type="InterPro" id="IPR039373">
    <property type="entry name" value="Peptidase_M28B"/>
</dbReference>
<dbReference type="Gene3D" id="3.40.630.10">
    <property type="entry name" value="Zn peptidases"/>
    <property type="match status" value="1"/>
</dbReference>
<organism evidence="6 7">
    <name type="scientific">Ogataea philodendri</name>
    <dbReference type="NCBI Taxonomy" id="1378263"/>
    <lineage>
        <taxon>Eukaryota</taxon>
        <taxon>Fungi</taxon>
        <taxon>Dikarya</taxon>
        <taxon>Ascomycota</taxon>
        <taxon>Saccharomycotina</taxon>
        <taxon>Pichiomycetes</taxon>
        <taxon>Pichiales</taxon>
        <taxon>Pichiaceae</taxon>
        <taxon>Ogataea</taxon>
    </lineage>
</organism>
<reference evidence="6" key="1">
    <citation type="journal article" date="2021" name="Open Biol.">
        <title>Shared evolutionary footprints suggest mitochondrial oxidative damage underlies multiple complex I losses in fungi.</title>
        <authorList>
            <person name="Schikora-Tamarit M.A."/>
            <person name="Marcet-Houben M."/>
            <person name="Nosek J."/>
            <person name="Gabaldon T."/>
        </authorList>
    </citation>
    <scope>NUCLEOTIDE SEQUENCE</scope>
    <source>
        <strain evidence="6">CBS6075</strain>
    </source>
</reference>
<keyword evidence="2" id="KW-0472">Membrane</keyword>
<dbReference type="GeneID" id="70239157"/>
<dbReference type="PANTHER" id="PTHR10404:SF46">
    <property type="entry name" value="VACUOLAR PROTEIN SORTING-ASSOCIATED PROTEIN 70"/>
    <property type="match status" value="1"/>
</dbReference>
<reference evidence="6" key="2">
    <citation type="submission" date="2021-01" db="EMBL/GenBank/DDBJ databases">
        <authorList>
            <person name="Schikora-Tamarit M.A."/>
        </authorList>
    </citation>
    <scope>NUCLEOTIDE SEQUENCE</scope>
    <source>
        <strain evidence="6">CBS6075</strain>
    </source>
</reference>
<feature type="domain" description="PA" evidence="3">
    <location>
        <begin position="233"/>
        <end position="285"/>
    </location>
</feature>
<dbReference type="Gene3D" id="3.50.30.30">
    <property type="match status" value="1"/>
</dbReference>
<comment type="caution">
    <text evidence="6">The sequence shown here is derived from an EMBL/GenBank/DDBJ whole genome shotgun (WGS) entry which is preliminary data.</text>
</comment>
<dbReference type="OrthoDB" id="5841748at2759"/>
<dbReference type="GO" id="GO:0004180">
    <property type="term" value="F:carboxypeptidase activity"/>
    <property type="evidence" value="ECO:0007669"/>
    <property type="project" value="TreeGrafter"/>
</dbReference>
<dbReference type="AlphaFoldDB" id="A0A9P8SYS6"/>
<dbReference type="PANTHER" id="PTHR10404">
    <property type="entry name" value="N-ACETYLATED-ALPHA-LINKED ACIDIC DIPEPTIDASE"/>
    <property type="match status" value="1"/>
</dbReference>
<comment type="similarity">
    <text evidence="1">Belongs to the peptidase M28 family. M28B subfamily.</text>
</comment>
<dbReference type="InterPro" id="IPR036757">
    <property type="entry name" value="TFR-like_dimer_dom_sf"/>
</dbReference>
<evidence type="ECO:0000313" key="6">
    <source>
        <dbReference type="EMBL" id="KAH3659988.1"/>
    </source>
</evidence>
<evidence type="ECO:0000256" key="2">
    <source>
        <dbReference type="SAM" id="Phobius"/>
    </source>
</evidence>
<sequence>MTEPFPNPAQSGQTGLQEDYVSNLLASNRSRKPSLAYGSISDNEPPLRRSRSLTESITNSMITATNATWRQIQRRRFLSVCVFGCFIMVVFNLIFLPRTSLDRDLRRLHGEYLTFDDCSRLFLTQLNFKNNAKSYMELLEEDVHLPGENHESIQTYFKTHFNFKTYTDKYETWVNKPVKTGLKLVNSAGHVTYEARLKESELLSFHPYSANGTVSANFVFLNYGLEQDYQAIEEQNVRVDGLIGIVRRGGASVDYKIELAQTHGVAAVLVYSDPQDDGEYTKQHGYEPFPKGPARNPGNVDKESASFVARQPGDPSTPGWSSTLFAHRVDPDTIPKIPSLPLSYDDIEPILRSLEGPSLGWTGGLDFSYSCGPSTDTLELENQVEYKIRPIYNIVNEIPGVIKDEELIIGASRDSIGGLGGASNGHAAMMELARGFDELVKFGWKPLRTIKLVSWDGSSYGLLGSTEYAEFYSNKLSKNNLVYVNLDRINGSKLRLQSHPLFNNLLLQVMKQVMVDTDHTLFEYFTEKNSTLGLISSEMGDYSVFQTFLGIPSLNIGFENDPARDPVPYYNSLSDSVKWYNTLDPDCTYPSVVAQFVGLLVLNLSEKEILHVKTYDYIAEIYRHYTDLIQRVPEYWLERIFDDDTNERLNTRLAETDTQFKTLLKKGQRFDASLKTLQRQIRLAFPWFRLLTKIKIAVKSKVANLKVRSLDRVFVAEQVVKDRKWIRHSVFAPSRDGRAASVLPGLHEALDTASYDEFVASLASINDSLAKLHSKLS</sequence>
<evidence type="ECO:0000259" key="4">
    <source>
        <dbReference type="Pfam" id="PF04253"/>
    </source>
</evidence>
<dbReference type="SUPFAM" id="SSF52025">
    <property type="entry name" value="PA domain"/>
    <property type="match status" value="1"/>
</dbReference>
<accession>A0A9P8SYS6</accession>
<dbReference type="SUPFAM" id="SSF53187">
    <property type="entry name" value="Zn-dependent exopeptidases"/>
    <property type="match status" value="1"/>
</dbReference>
<evidence type="ECO:0008006" key="8">
    <source>
        <dbReference type="Google" id="ProtNLM"/>
    </source>
</evidence>
<proteinExistence type="inferred from homology"/>
<dbReference type="InterPro" id="IPR003137">
    <property type="entry name" value="PA_domain"/>
</dbReference>
<dbReference type="EMBL" id="JAEUBE010000511">
    <property type="protein sequence ID" value="KAH3659988.1"/>
    <property type="molecule type" value="Genomic_DNA"/>
</dbReference>
<keyword evidence="2" id="KW-1133">Transmembrane helix</keyword>
<dbReference type="Pfam" id="PF04253">
    <property type="entry name" value="TFR_dimer"/>
    <property type="match status" value="1"/>
</dbReference>
<dbReference type="Proteomes" id="UP000769157">
    <property type="component" value="Unassembled WGS sequence"/>
</dbReference>
<dbReference type="InterPro" id="IPR046450">
    <property type="entry name" value="PA_dom_sf"/>
</dbReference>
<feature type="domain" description="Transferrin receptor-like dimerisation" evidence="4">
    <location>
        <begin position="653"/>
        <end position="776"/>
    </location>
</feature>
<keyword evidence="2" id="KW-0812">Transmembrane</keyword>
<dbReference type="InterPro" id="IPR007484">
    <property type="entry name" value="Peptidase_M28"/>
</dbReference>
<dbReference type="Pfam" id="PF04389">
    <property type="entry name" value="Peptidase_M28"/>
    <property type="match status" value="1"/>
</dbReference>
<feature type="domain" description="Peptidase M28" evidence="5">
    <location>
        <begin position="393"/>
        <end position="562"/>
    </location>
</feature>
<evidence type="ECO:0000259" key="3">
    <source>
        <dbReference type="Pfam" id="PF02225"/>
    </source>
</evidence>
<keyword evidence="7" id="KW-1185">Reference proteome</keyword>
<dbReference type="RefSeq" id="XP_046057699.1">
    <property type="nucleotide sequence ID" value="XM_046208563.1"/>
</dbReference>
<name>A0A9P8SYS6_9ASCO</name>
<protein>
    <recommendedName>
        <fullName evidence="8">Vacuolar protein sorting-associated protein 70</fullName>
    </recommendedName>
</protein>
<gene>
    <name evidence="6" type="ORF">OGAPHI_007193</name>
</gene>
<evidence type="ECO:0000256" key="1">
    <source>
        <dbReference type="ARBA" id="ARBA00005634"/>
    </source>
</evidence>
<evidence type="ECO:0000259" key="5">
    <source>
        <dbReference type="Pfam" id="PF04389"/>
    </source>
</evidence>
<dbReference type="Pfam" id="PF02225">
    <property type="entry name" value="PA"/>
    <property type="match status" value="1"/>
</dbReference>
<evidence type="ECO:0000313" key="7">
    <source>
        <dbReference type="Proteomes" id="UP000769157"/>
    </source>
</evidence>
<dbReference type="InterPro" id="IPR007365">
    <property type="entry name" value="TFR-like_dimer_dom"/>
</dbReference>
<dbReference type="SUPFAM" id="SSF47672">
    <property type="entry name" value="Transferrin receptor-like dimerisation domain"/>
    <property type="match status" value="1"/>
</dbReference>
<feature type="transmembrane region" description="Helical" evidence="2">
    <location>
        <begin position="77"/>
        <end position="96"/>
    </location>
</feature>
<dbReference type="Gene3D" id="1.20.930.40">
    <property type="entry name" value="Transferrin receptor-like, dimerisation domain"/>
    <property type="match status" value="1"/>
</dbReference>